<comment type="caution">
    <text evidence="11">The sequence shown here is derived from an EMBL/GenBank/DDBJ whole genome shotgun (WGS) entry which is preliminary data.</text>
</comment>
<feature type="transmembrane region" description="Helical" evidence="10">
    <location>
        <begin position="288"/>
        <end position="310"/>
    </location>
</feature>
<feature type="transmembrane region" description="Helical" evidence="10">
    <location>
        <begin position="355"/>
        <end position="375"/>
    </location>
</feature>
<evidence type="ECO:0000256" key="1">
    <source>
        <dbReference type="ARBA" id="ARBA00002598"/>
    </source>
</evidence>
<feature type="compositionally biased region" description="Basic and acidic residues" evidence="9">
    <location>
        <begin position="73"/>
        <end position="83"/>
    </location>
</feature>
<feature type="region of interest" description="Disordered" evidence="9">
    <location>
        <begin position="1"/>
        <end position="35"/>
    </location>
</feature>
<feature type="transmembrane region" description="Helical" evidence="10">
    <location>
        <begin position="322"/>
        <end position="343"/>
    </location>
</feature>
<keyword evidence="3" id="KW-1003">Cell membrane</keyword>
<feature type="transmembrane region" description="Helical" evidence="10">
    <location>
        <begin position="201"/>
        <end position="220"/>
    </location>
</feature>
<comment type="catalytic activity">
    <reaction evidence="8">
        <text>fluoride(in) = fluoride(out)</text>
        <dbReference type="Rhea" id="RHEA:76159"/>
        <dbReference type="ChEBI" id="CHEBI:17051"/>
    </reaction>
    <physiologicalReaction direction="left-to-right" evidence="8">
        <dbReference type="Rhea" id="RHEA:76160"/>
    </physiologicalReaction>
</comment>
<evidence type="ECO:0000256" key="7">
    <source>
        <dbReference type="ARBA" id="ARBA00035120"/>
    </source>
</evidence>
<keyword evidence="12" id="KW-1185">Reference proteome</keyword>
<feature type="region of interest" description="Disordered" evidence="9">
    <location>
        <begin position="64"/>
        <end position="83"/>
    </location>
</feature>
<feature type="compositionally biased region" description="Acidic residues" evidence="9">
    <location>
        <begin position="150"/>
        <end position="163"/>
    </location>
</feature>
<evidence type="ECO:0000256" key="4">
    <source>
        <dbReference type="ARBA" id="ARBA00022692"/>
    </source>
</evidence>
<organism evidence="11 12">
    <name type="scientific">Trichocladium antarcticum</name>
    <dbReference type="NCBI Taxonomy" id="1450529"/>
    <lineage>
        <taxon>Eukaryota</taxon>
        <taxon>Fungi</taxon>
        <taxon>Dikarya</taxon>
        <taxon>Ascomycota</taxon>
        <taxon>Pezizomycotina</taxon>
        <taxon>Sordariomycetes</taxon>
        <taxon>Sordariomycetidae</taxon>
        <taxon>Sordariales</taxon>
        <taxon>Chaetomiaceae</taxon>
        <taxon>Trichocladium</taxon>
    </lineage>
</organism>
<evidence type="ECO:0000256" key="2">
    <source>
        <dbReference type="ARBA" id="ARBA00004651"/>
    </source>
</evidence>
<reference evidence="11" key="2">
    <citation type="submission" date="2023-05" db="EMBL/GenBank/DDBJ databases">
        <authorList>
            <consortium name="Lawrence Berkeley National Laboratory"/>
            <person name="Steindorff A."/>
            <person name="Hensen N."/>
            <person name="Bonometti L."/>
            <person name="Westerberg I."/>
            <person name="Brannstrom I.O."/>
            <person name="Guillou S."/>
            <person name="Cros-Aarteil S."/>
            <person name="Calhoun S."/>
            <person name="Haridas S."/>
            <person name="Kuo A."/>
            <person name="Mondo S."/>
            <person name="Pangilinan J."/>
            <person name="Riley R."/>
            <person name="Labutti K."/>
            <person name="Andreopoulos B."/>
            <person name="Lipzen A."/>
            <person name="Chen C."/>
            <person name="Yanf M."/>
            <person name="Daum C."/>
            <person name="Ng V."/>
            <person name="Clum A."/>
            <person name="Ohm R."/>
            <person name="Martin F."/>
            <person name="Silar P."/>
            <person name="Natvig D."/>
            <person name="Lalanne C."/>
            <person name="Gautier V."/>
            <person name="Ament-Velasquez S.L."/>
            <person name="Kruys A."/>
            <person name="Hutchinson M.I."/>
            <person name="Powell A.J."/>
            <person name="Barry K."/>
            <person name="Miller A.N."/>
            <person name="Grigoriev I.V."/>
            <person name="Debuchy R."/>
            <person name="Gladieux P."/>
            <person name="Thoren M.H."/>
            <person name="Johannesson H."/>
        </authorList>
    </citation>
    <scope>NUCLEOTIDE SEQUENCE</scope>
    <source>
        <strain evidence="11">CBS 123565</strain>
    </source>
</reference>
<evidence type="ECO:0000256" key="8">
    <source>
        <dbReference type="ARBA" id="ARBA00035585"/>
    </source>
</evidence>
<feature type="non-terminal residue" evidence="11">
    <location>
        <position position="1"/>
    </location>
</feature>
<evidence type="ECO:0000256" key="9">
    <source>
        <dbReference type="SAM" id="MobiDB-lite"/>
    </source>
</evidence>
<comment type="function">
    <text evidence="1">Fluoride channel required for the rapid expulsion of cytoplasmic fluoride.</text>
</comment>
<feature type="non-terminal residue" evidence="11">
    <location>
        <position position="451"/>
    </location>
</feature>
<feature type="transmembrane region" description="Helical" evidence="10">
    <location>
        <begin position="387"/>
        <end position="407"/>
    </location>
</feature>
<comment type="subcellular location">
    <subcellularLocation>
        <location evidence="2">Cell membrane</location>
        <topology evidence="2">Multi-pass membrane protein</topology>
    </subcellularLocation>
</comment>
<keyword evidence="6 10" id="KW-0472">Membrane</keyword>
<dbReference type="EMBL" id="MU853402">
    <property type="protein sequence ID" value="KAK4137202.1"/>
    <property type="molecule type" value="Genomic_DNA"/>
</dbReference>
<evidence type="ECO:0000313" key="12">
    <source>
        <dbReference type="Proteomes" id="UP001304895"/>
    </source>
</evidence>
<dbReference type="Pfam" id="PF02537">
    <property type="entry name" value="CRCB"/>
    <property type="match status" value="2"/>
</dbReference>
<feature type="transmembrane region" description="Helical" evidence="10">
    <location>
        <begin position="91"/>
        <end position="110"/>
    </location>
</feature>
<dbReference type="GO" id="GO:1903425">
    <property type="term" value="F:fluoride transmembrane transporter activity"/>
    <property type="evidence" value="ECO:0007669"/>
    <property type="project" value="TreeGrafter"/>
</dbReference>
<dbReference type="AlphaFoldDB" id="A0AAN6UQ85"/>
<dbReference type="InterPro" id="IPR003691">
    <property type="entry name" value="FluC"/>
</dbReference>
<proteinExistence type="inferred from homology"/>
<evidence type="ECO:0000256" key="10">
    <source>
        <dbReference type="SAM" id="Phobius"/>
    </source>
</evidence>
<feature type="transmembrane region" description="Helical" evidence="10">
    <location>
        <begin position="246"/>
        <end position="276"/>
    </location>
</feature>
<evidence type="ECO:0000256" key="3">
    <source>
        <dbReference type="ARBA" id="ARBA00022475"/>
    </source>
</evidence>
<dbReference type="GO" id="GO:0005886">
    <property type="term" value="C:plasma membrane"/>
    <property type="evidence" value="ECO:0007669"/>
    <property type="project" value="UniProtKB-SubCell"/>
</dbReference>
<keyword evidence="4 10" id="KW-0812">Transmembrane</keyword>
<gene>
    <name evidence="11" type="ORF">BT67DRAFT_347183</name>
</gene>
<feature type="transmembrane region" description="Helical" evidence="10">
    <location>
        <begin position="122"/>
        <end position="140"/>
    </location>
</feature>
<dbReference type="Proteomes" id="UP001304895">
    <property type="component" value="Unassembled WGS sequence"/>
</dbReference>
<protein>
    <recommendedName>
        <fullName evidence="13">Chromosome condensation protein</fullName>
    </recommendedName>
</protein>
<dbReference type="PANTHER" id="PTHR28259:SF1">
    <property type="entry name" value="FLUORIDE EXPORT PROTEIN 1-RELATED"/>
    <property type="match status" value="1"/>
</dbReference>
<feature type="region of interest" description="Disordered" evidence="9">
    <location>
        <begin position="149"/>
        <end position="189"/>
    </location>
</feature>
<name>A0AAN6UQ85_9PEZI</name>
<evidence type="ECO:0000256" key="5">
    <source>
        <dbReference type="ARBA" id="ARBA00022989"/>
    </source>
</evidence>
<evidence type="ECO:0000256" key="6">
    <source>
        <dbReference type="ARBA" id="ARBA00023136"/>
    </source>
</evidence>
<sequence>LSRRTSTGSRPDYDVPEAYANLGETADVSPVQNPYEEPIRRFRSLEQIRSREQEFVREQKLQRRQSLTAGVQPEEKPEVPKHEVSRLATQLYTISYLILFSILGTLARVGLTALTTYPGTPVIFPSIWPNFAGSLIMGFLSEDRMLFRQEDEDEDEEDDDEESSPSPSPPSQPRADEETPGGPPTPAAAAAAAAHKKTIPLYIGLATGFCGSFTSFSALIRDTFSALANDLPSAAASAPRNAGYSVLAVLAVPITSVAVSLAALFVGAHVAILVAPITPCLTPATRRLLDGLAVVLGCGCWLGAVLLSVLPPAGHADWRGAVTFALVFAPLGCLARFAVSLWLNGKVVGFPVGTFVANVLGTAVLAMAWDLAHAGEGVGGGVPGCQVLLGGVVDGFCGCLTTVSTWVGELAVLRRRHAYVYGGASVVGGLAAFVAVAGGVRWGGVFAGAVC</sequence>
<accession>A0AAN6UQ85</accession>
<comment type="similarity">
    <text evidence="7">Belongs to the fluoride channel Fluc/FEX (TC 1.A.43) family.</text>
</comment>
<evidence type="ECO:0000313" key="11">
    <source>
        <dbReference type="EMBL" id="KAK4137202.1"/>
    </source>
</evidence>
<reference evidence="11" key="1">
    <citation type="journal article" date="2023" name="Mol. Phylogenet. Evol.">
        <title>Genome-scale phylogeny and comparative genomics of the fungal order Sordariales.</title>
        <authorList>
            <person name="Hensen N."/>
            <person name="Bonometti L."/>
            <person name="Westerberg I."/>
            <person name="Brannstrom I.O."/>
            <person name="Guillou S."/>
            <person name="Cros-Aarteil S."/>
            <person name="Calhoun S."/>
            <person name="Haridas S."/>
            <person name="Kuo A."/>
            <person name="Mondo S."/>
            <person name="Pangilinan J."/>
            <person name="Riley R."/>
            <person name="LaButti K."/>
            <person name="Andreopoulos B."/>
            <person name="Lipzen A."/>
            <person name="Chen C."/>
            <person name="Yan M."/>
            <person name="Daum C."/>
            <person name="Ng V."/>
            <person name="Clum A."/>
            <person name="Steindorff A."/>
            <person name="Ohm R.A."/>
            <person name="Martin F."/>
            <person name="Silar P."/>
            <person name="Natvig D.O."/>
            <person name="Lalanne C."/>
            <person name="Gautier V."/>
            <person name="Ament-Velasquez S.L."/>
            <person name="Kruys A."/>
            <person name="Hutchinson M.I."/>
            <person name="Powell A.J."/>
            <person name="Barry K."/>
            <person name="Miller A.N."/>
            <person name="Grigoriev I.V."/>
            <person name="Debuchy R."/>
            <person name="Gladieux P."/>
            <person name="Hiltunen Thoren M."/>
            <person name="Johannesson H."/>
        </authorList>
    </citation>
    <scope>NUCLEOTIDE SEQUENCE</scope>
    <source>
        <strain evidence="11">CBS 123565</strain>
    </source>
</reference>
<feature type="transmembrane region" description="Helical" evidence="10">
    <location>
        <begin position="419"/>
        <end position="440"/>
    </location>
</feature>
<evidence type="ECO:0008006" key="13">
    <source>
        <dbReference type="Google" id="ProtNLM"/>
    </source>
</evidence>
<dbReference type="PANTHER" id="PTHR28259">
    <property type="entry name" value="FLUORIDE EXPORT PROTEIN 1-RELATED"/>
    <property type="match status" value="1"/>
</dbReference>
<keyword evidence="5 10" id="KW-1133">Transmembrane helix</keyword>